<evidence type="ECO:0000259" key="3">
    <source>
        <dbReference type="Pfam" id="PF06439"/>
    </source>
</evidence>
<keyword evidence="1" id="KW-0732">Signal</keyword>
<proteinExistence type="predicted"/>
<feature type="domain" description="ThuA-like" evidence="2">
    <location>
        <begin position="31"/>
        <end position="270"/>
    </location>
</feature>
<dbReference type="InterPro" id="IPR010496">
    <property type="entry name" value="AL/BT2_dom"/>
</dbReference>
<evidence type="ECO:0000256" key="1">
    <source>
        <dbReference type="SAM" id="SignalP"/>
    </source>
</evidence>
<dbReference type="KEGG" id="ahel:Q31a_63230"/>
<dbReference type="Pfam" id="PF06439">
    <property type="entry name" value="3keto-disac_hyd"/>
    <property type="match status" value="1"/>
</dbReference>
<feature type="domain" description="3-keto-alpha-glucoside-1,2-lyase/3-keto-2-hydroxy-glucal hydratase" evidence="3">
    <location>
        <begin position="319"/>
        <end position="502"/>
    </location>
</feature>
<dbReference type="SUPFAM" id="SSF52317">
    <property type="entry name" value="Class I glutamine amidotransferase-like"/>
    <property type="match status" value="1"/>
</dbReference>
<dbReference type="AlphaFoldDB" id="A0A518GH77"/>
<evidence type="ECO:0000313" key="5">
    <source>
        <dbReference type="Proteomes" id="UP000318017"/>
    </source>
</evidence>
<name>A0A518GH77_9BACT</name>
<dbReference type="PANTHER" id="PTHR40469:SF2">
    <property type="entry name" value="GALACTOSE-BINDING DOMAIN-LIKE SUPERFAMILY PROTEIN"/>
    <property type="match status" value="1"/>
</dbReference>
<dbReference type="Proteomes" id="UP000318017">
    <property type="component" value="Chromosome"/>
</dbReference>
<keyword evidence="5" id="KW-1185">Reference proteome</keyword>
<dbReference type="EMBL" id="CP036298">
    <property type="protein sequence ID" value="QDV27930.1"/>
    <property type="molecule type" value="Genomic_DNA"/>
</dbReference>
<evidence type="ECO:0000259" key="2">
    <source>
        <dbReference type="Pfam" id="PF06283"/>
    </source>
</evidence>
<dbReference type="RefSeq" id="WP_145086082.1">
    <property type="nucleotide sequence ID" value="NZ_CP036298.1"/>
</dbReference>
<dbReference type="InterPro" id="IPR029062">
    <property type="entry name" value="Class_I_gatase-like"/>
</dbReference>
<dbReference type="PANTHER" id="PTHR40469">
    <property type="entry name" value="SECRETED GLYCOSYL HYDROLASE"/>
    <property type="match status" value="1"/>
</dbReference>
<dbReference type="InterPro" id="IPR029010">
    <property type="entry name" value="ThuA-like"/>
</dbReference>
<dbReference type="OrthoDB" id="9780017at2"/>
<protein>
    <submittedName>
        <fullName evidence="4">Trehalose utilization</fullName>
    </submittedName>
</protein>
<reference evidence="4 5" key="1">
    <citation type="submission" date="2019-02" db="EMBL/GenBank/DDBJ databases">
        <title>Deep-cultivation of Planctomycetes and their phenomic and genomic characterization uncovers novel biology.</title>
        <authorList>
            <person name="Wiegand S."/>
            <person name="Jogler M."/>
            <person name="Boedeker C."/>
            <person name="Pinto D."/>
            <person name="Vollmers J."/>
            <person name="Rivas-Marin E."/>
            <person name="Kohn T."/>
            <person name="Peeters S.H."/>
            <person name="Heuer A."/>
            <person name="Rast P."/>
            <person name="Oberbeckmann S."/>
            <person name="Bunk B."/>
            <person name="Jeske O."/>
            <person name="Meyerdierks A."/>
            <person name="Storesund J.E."/>
            <person name="Kallscheuer N."/>
            <person name="Luecker S."/>
            <person name="Lage O.M."/>
            <person name="Pohl T."/>
            <person name="Merkel B.J."/>
            <person name="Hornburger P."/>
            <person name="Mueller R.-W."/>
            <person name="Bruemmer F."/>
            <person name="Labrenz M."/>
            <person name="Spormann A.M."/>
            <person name="Op den Camp H."/>
            <person name="Overmann J."/>
            <person name="Amann R."/>
            <person name="Jetten M.S.M."/>
            <person name="Mascher T."/>
            <person name="Medema M.H."/>
            <person name="Devos D.P."/>
            <person name="Kaster A.-K."/>
            <person name="Ovreas L."/>
            <person name="Rohde M."/>
            <person name="Galperin M.Y."/>
            <person name="Jogler C."/>
        </authorList>
    </citation>
    <scope>NUCLEOTIDE SEQUENCE [LARGE SCALE GENOMIC DNA]</scope>
    <source>
        <strain evidence="4 5">Q31a</strain>
    </source>
</reference>
<dbReference type="Pfam" id="PF06283">
    <property type="entry name" value="ThuA"/>
    <property type="match status" value="1"/>
</dbReference>
<dbReference type="GO" id="GO:0016787">
    <property type="term" value="F:hydrolase activity"/>
    <property type="evidence" value="ECO:0007669"/>
    <property type="project" value="InterPro"/>
</dbReference>
<accession>A0A518GH77</accession>
<dbReference type="Gene3D" id="2.60.120.560">
    <property type="entry name" value="Exo-inulinase, domain 1"/>
    <property type="match status" value="1"/>
</dbReference>
<sequence precursor="true">MKHFLCFALLATLAGIPLASCTAAESVLKTLIIDGQNNHQWAKTTPLIEATLESSGRFSVDVATTPPSGGDMSSFQPKFDDYDVIVSNYNGESWSEQTQAAFADFIRAGGGFVCVHAADNSFPNWPEYNEMIGLGGWGGRTEQAGPYVRWRDGKFNRDTQKGRGGSHGRRHPFEVIVRDPAHPITRGIPTSWLQAEDELYAELRGPAKNMEILATAFSSKDTGGTGEHEPILMVLNFGDGRIFHTTLGHDEKSMSGTAFQVTLQRGAEWAATGSVTQPAVTAALLSKDKPVMRNALELELPAGHDKADFSTAPDIKSDGWVSLFNGQNLTGWSQKNGTASYAVEEGVIVGRTAVGSPNSFMCSDQDYGDFELTFEVKVDEGLNSGVQIRSKSLDSHNNGRVHGPQVEIESSPGEAGYVYGEATGRGWLSPTQPQTNAIDNSGWNRFVVRAIGPRIQTWINGQKIEDIYDPESYQEGFLGLQVHGIGKEEGPFEVRWRDIRIKEIQ</sequence>
<feature type="chain" id="PRO_5022175178" evidence="1">
    <location>
        <begin position="20"/>
        <end position="505"/>
    </location>
</feature>
<evidence type="ECO:0000313" key="4">
    <source>
        <dbReference type="EMBL" id="QDV27930.1"/>
    </source>
</evidence>
<feature type="signal peptide" evidence="1">
    <location>
        <begin position="1"/>
        <end position="19"/>
    </location>
</feature>
<gene>
    <name evidence="4" type="ORF">Q31a_63230</name>
</gene>
<dbReference type="Gene3D" id="3.40.50.880">
    <property type="match status" value="1"/>
</dbReference>
<organism evidence="4 5">
    <name type="scientific">Aureliella helgolandensis</name>
    <dbReference type="NCBI Taxonomy" id="2527968"/>
    <lineage>
        <taxon>Bacteria</taxon>
        <taxon>Pseudomonadati</taxon>
        <taxon>Planctomycetota</taxon>
        <taxon>Planctomycetia</taxon>
        <taxon>Pirellulales</taxon>
        <taxon>Pirellulaceae</taxon>
        <taxon>Aureliella</taxon>
    </lineage>
</organism>